<dbReference type="RefSeq" id="WP_338235787.1">
    <property type="nucleotide sequence ID" value="NZ_BQKE01000001.1"/>
</dbReference>
<organism evidence="3 4">
    <name type="scientific">Persicobacter diffluens</name>
    <dbReference type="NCBI Taxonomy" id="981"/>
    <lineage>
        <taxon>Bacteria</taxon>
        <taxon>Pseudomonadati</taxon>
        <taxon>Bacteroidota</taxon>
        <taxon>Cytophagia</taxon>
        <taxon>Cytophagales</taxon>
        <taxon>Persicobacteraceae</taxon>
        <taxon>Persicobacter</taxon>
    </lineage>
</organism>
<evidence type="ECO:0000313" key="3">
    <source>
        <dbReference type="EMBL" id="GJM59864.1"/>
    </source>
</evidence>
<feature type="compositionally biased region" description="Basic residues" evidence="1">
    <location>
        <begin position="114"/>
        <end position="129"/>
    </location>
</feature>
<evidence type="ECO:0000256" key="2">
    <source>
        <dbReference type="SAM" id="SignalP"/>
    </source>
</evidence>
<gene>
    <name evidence="3" type="ORF">PEDI_04160</name>
</gene>
<dbReference type="EMBL" id="BQKE01000001">
    <property type="protein sequence ID" value="GJM59864.1"/>
    <property type="molecule type" value="Genomic_DNA"/>
</dbReference>
<proteinExistence type="predicted"/>
<feature type="compositionally biased region" description="Basic and acidic residues" evidence="1">
    <location>
        <begin position="96"/>
        <end position="106"/>
    </location>
</feature>
<reference evidence="3 4" key="1">
    <citation type="submission" date="2021-12" db="EMBL/GenBank/DDBJ databases">
        <title>Genome sequencing of bacteria with rrn-lacking chromosome and rrn-plasmid.</title>
        <authorList>
            <person name="Anda M."/>
            <person name="Iwasaki W."/>
        </authorList>
    </citation>
    <scope>NUCLEOTIDE SEQUENCE [LARGE SCALE GENOMIC DNA]</scope>
    <source>
        <strain evidence="3 4">NBRC 15940</strain>
    </source>
</reference>
<feature type="region of interest" description="Disordered" evidence="1">
    <location>
        <begin position="86"/>
        <end position="137"/>
    </location>
</feature>
<keyword evidence="4" id="KW-1185">Reference proteome</keyword>
<evidence type="ECO:0000256" key="1">
    <source>
        <dbReference type="SAM" id="MobiDB-lite"/>
    </source>
</evidence>
<accession>A0AAN4VTM1</accession>
<comment type="caution">
    <text evidence="3">The sequence shown here is derived from an EMBL/GenBank/DDBJ whole genome shotgun (WGS) entry which is preliminary data.</text>
</comment>
<dbReference type="AlphaFoldDB" id="A0AAN4VTM1"/>
<sequence>MRVLENKPFIWIASSLLLLLLSCIIPEKASAQVLTPNTQAPGMQYSKKKEKQIKKAEKKRQKALKKAQKDGKLSNSFDQAVIEAKERQKQNAIKRARMEEEMKKPQYSDPSYFGHKKKPKKRPPGKKKYCKECEMYH</sequence>
<name>A0AAN4VTM1_9BACT</name>
<keyword evidence="2" id="KW-0732">Signal</keyword>
<evidence type="ECO:0000313" key="4">
    <source>
        <dbReference type="Proteomes" id="UP001310022"/>
    </source>
</evidence>
<feature type="chain" id="PRO_5042855694" evidence="2">
    <location>
        <begin position="32"/>
        <end position="137"/>
    </location>
</feature>
<dbReference type="PROSITE" id="PS51257">
    <property type="entry name" value="PROKAR_LIPOPROTEIN"/>
    <property type="match status" value="1"/>
</dbReference>
<protein>
    <submittedName>
        <fullName evidence="3">Uncharacterized protein</fullName>
    </submittedName>
</protein>
<dbReference type="Proteomes" id="UP001310022">
    <property type="component" value="Unassembled WGS sequence"/>
</dbReference>
<feature type="signal peptide" evidence="2">
    <location>
        <begin position="1"/>
        <end position="31"/>
    </location>
</feature>